<gene>
    <name evidence="2" type="ORF">GCM10010315_36760</name>
</gene>
<evidence type="ECO:0000313" key="3">
    <source>
        <dbReference type="Proteomes" id="UP001500886"/>
    </source>
</evidence>
<organism evidence="2 3">
    <name type="scientific">Streptomyces luteosporeus</name>
    <dbReference type="NCBI Taxonomy" id="173856"/>
    <lineage>
        <taxon>Bacteria</taxon>
        <taxon>Bacillati</taxon>
        <taxon>Actinomycetota</taxon>
        <taxon>Actinomycetes</taxon>
        <taxon>Kitasatosporales</taxon>
        <taxon>Streptomycetaceae</taxon>
        <taxon>Streptomyces</taxon>
    </lineage>
</organism>
<feature type="domain" description="Peptidase C51" evidence="1">
    <location>
        <begin position="48"/>
        <end position="126"/>
    </location>
</feature>
<dbReference type="SUPFAM" id="SSF54001">
    <property type="entry name" value="Cysteine proteinases"/>
    <property type="match status" value="1"/>
</dbReference>
<evidence type="ECO:0000259" key="1">
    <source>
        <dbReference type="Pfam" id="PF05257"/>
    </source>
</evidence>
<name>A0ABN3TX15_9ACTN</name>
<evidence type="ECO:0000313" key="2">
    <source>
        <dbReference type="EMBL" id="GAA2719219.1"/>
    </source>
</evidence>
<protein>
    <recommendedName>
        <fullName evidence="1">Peptidase C51 domain-containing protein</fullName>
    </recommendedName>
</protein>
<dbReference type="Pfam" id="PF05257">
    <property type="entry name" value="CHAP"/>
    <property type="match status" value="1"/>
</dbReference>
<dbReference type="NCBIfam" id="NF038080">
    <property type="entry name" value="PG_bind_siph"/>
    <property type="match status" value="1"/>
</dbReference>
<sequence length="287" mass="30774">MIRLGGRFIPTYRSYYARCAEGARHCPRRGGLSGGILSGEVPGLAWSDEQPWCSTFVSWVFQEAGASDLAPLTASCYEGVSWFEDQGRFSEYPGVGAVVYFGSGGGTHVGIVTSCTDDTIYTVEGNTNDSGSPEGNGVYRKARARKSSYIYGYGYGYPAYPEGIVVADPDWKGRYGVVYFGHEASEDDLPADASSPSTPTGSNRQVLIDGLAYGPGARGDHITRLGRMLVAAGCSAYKEGPGPEWTSADTESMRKYQIMIGDRGSDANGIPGKLQLARLKRDFGWAA</sequence>
<dbReference type="InterPro" id="IPR007921">
    <property type="entry name" value="CHAP_dom"/>
</dbReference>
<dbReference type="EMBL" id="BAAASL010000013">
    <property type="protein sequence ID" value="GAA2719219.1"/>
    <property type="molecule type" value="Genomic_DNA"/>
</dbReference>
<accession>A0ABN3TX15</accession>
<reference evidence="2 3" key="1">
    <citation type="journal article" date="2019" name="Int. J. Syst. Evol. Microbiol.">
        <title>The Global Catalogue of Microorganisms (GCM) 10K type strain sequencing project: providing services to taxonomists for standard genome sequencing and annotation.</title>
        <authorList>
            <consortium name="The Broad Institute Genomics Platform"/>
            <consortium name="The Broad Institute Genome Sequencing Center for Infectious Disease"/>
            <person name="Wu L."/>
            <person name="Ma J."/>
        </authorList>
    </citation>
    <scope>NUCLEOTIDE SEQUENCE [LARGE SCALE GENOMIC DNA]</scope>
    <source>
        <strain evidence="2 3">JCM 4542</strain>
    </source>
</reference>
<dbReference type="InterPro" id="IPR038765">
    <property type="entry name" value="Papain-like_cys_pep_sf"/>
</dbReference>
<dbReference type="Proteomes" id="UP001500886">
    <property type="component" value="Unassembled WGS sequence"/>
</dbReference>
<comment type="caution">
    <text evidence="2">The sequence shown here is derived from an EMBL/GenBank/DDBJ whole genome shotgun (WGS) entry which is preliminary data.</text>
</comment>
<proteinExistence type="predicted"/>
<dbReference type="InterPro" id="IPR047763">
    <property type="entry name" value="PG_bind_dom_phiBT1-type"/>
</dbReference>
<dbReference type="Gene3D" id="3.90.1720.10">
    <property type="entry name" value="endopeptidase domain like (from Nostoc punctiforme)"/>
    <property type="match status" value="1"/>
</dbReference>
<keyword evidence="3" id="KW-1185">Reference proteome</keyword>
<dbReference type="RefSeq" id="WP_344436478.1">
    <property type="nucleotide sequence ID" value="NZ_BAAASL010000013.1"/>
</dbReference>